<feature type="repeat" description="ANK" evidence="12">
    <location>
        <begin position="94"/>
        <end position="126"/>
    </location>
</feature>
<dbReference type="PANTHER" id="PTHR47143:SF1">
    <property type="entry name" value="ION_TRANS DOMAIN-CONTAINING PROTEIN"/>
    <property type="match status" value="1"/>
</dbReference>
<dbReference type="PANTHER" id="PTHR47143">
    <property type="entry name" value="TRANSIENT RECEPTOR POTENTIAL CATION CHANNEL PROTEIN PAINLESS"/>
    <property type="match status" value="1"/>
</dbReference>
<dbReference type="AlphaFoldDB" id="A0A6P8J5B5"/>
<keyword evidence="9 14" id="KW-0472">Membrane</keyword>
<dbReference type="GO" id="GO:0005216">
    <property type="term" value="F:monoatomic ion channel activity"/>
    <property type="evidence" value="ECO:0007669"/>
    <property type="project" value="InterPro"/>
</dbReference>
<evidence type="ECO:0000256" key="8">
    <source>
        <dbReference type="ARBA" id="ARBA00023065"/>
    </source>
</evidence>
<evidence type="ECO:0000256" key="7">
    <source>
        <dbReference type="ARBA" id="ARBA00023043"/>
    </source>
</evidence>
<keyword evidence="11" id="KW-0407">Ion channel</keyword>
<keyword evidence="3" id="KW-0716">Sensory transduction</keyword>
<keyword evidence="2" id="KW-0813">Transport</keyword>
<keyword evidence="16" id="KW-1185">Reference proteome</keyword>
<feature type="domain" description="Ion transport" evidence="15">
    <location>
        <begin position="593"/>
        <end position="788"/>
    </location>
</feature>
<gene>
    <name evidence="17" type="primary">LOC116308920</name>
</gene>
<proteinExistence type="predicted"/>
<evidence type="ECO:0000256" key="4">
    <source>
        <dbReference type="ARBA" id="ARBA00022692"/>
    </source>
</evidence>
<feature type="transmembrane region" description="Helical" evidence="14">
    <location>
        <begin position="757"/>
        <end position="779"/>
    </location>
</feature>
<evidence type="ECO:0000256" key="6">
    <source>
        <dbReference type="ARBA" id="ARBA00022989"/>
    </source>
</evidence>
<organism evidence="16 17">
    <name type="scientific">Actinia tenebrosa</name>
    <name type="common">Australian red waratah sea anemone</name>
    <dbReference type="NCBI Taxonomy" id="6105"/>
    <lineage>
        <taxon>Eukaryota</taxon>
        <taxon>Metazoa</taxon>
        <taxon>Cnidaria</taxon>
        <taxon>Anthozoa</taxon>
        <taxon>Hexacorallia</taxon>
        <taxon>Actiniaria</taxon>
        <taxon>Actiniidae</taxon>
        <taxon>Actinia</taxon>
    </lineage>
</organism>
<feature type="repeat" description="ANK" evidence="12">
    <location>
        <begin position="60"/>
        <end position="92"/>
    </location>
</feature>
<sequence length="915" mass="102580">MICKILVNLGAEITEKSEDNMTPLAIAVAKGASDVAQYLFEEVQAKKLDTAPLFYNVGSDGSTLLHLAADSGILPIVDLCLRSGCHIDDTKESDGTTAFHVACAQGSIEIVQLLVNHSKDICKADLQDAHNMTPLHHAAACGNMPIVTFLIDQGAQVDPRDNKCRTPLFLASTSGFNDTVQVLLDRGADVSLKDTERRSAFHAAVGHAGVMETLCKSPLSKTLIVDKDVTGYSPVHYAARAGHLKNITLFLSKNKAAKTVTSDSLDTPLHIGAKYGWLAIVQMLLKKRNARLINAQNKQGRTALHLAAGEGQEDITELLLVEGATIERDRSERTPLHLAALNGSETCIDYILQSHPDCLNTVDKNQNTAINLAAMSGHVQIVSRLLSVPEQQILLNKFNQTVLDLAINADKHEVAMKIAEHERWKDVMLVSPGGGLAQLQTLVKRMPDVAEKILDQCVTSEGDPNSKDYKITYDLGLIQGKNSSDQKLTDTMIALRTMAERRRENCLTHPVCFFLMKLKWKKFGWLTFTINISLYLAFLLCFTTLVVYLRSNDKEFCGFQINQTRICGSPVIVKGDPNAYLAEYTTVQLYTVRMLHTLVIVLAVFHLSKEILQIYRLRFKYLLDLTNYIEWGIYAGALVYVIPYKMCKYHDVPQAAAFSLFLGWLNLILYFRRMSFYGKYVIMLTTMFKTLLQVMVLFALFLMAFGTTFFVLMDNKLAYSTLWYSIMKTFSMTLGELNYEDTFIPSSKLHYAPAMNILFLLFCLGMPIILMNMLIGLAVGDIDKIQQKSVMDRYVMQVELLIEVEESLPSFILRRVQVSEHVAYPNRKSPLKARVLDTIQGFGEPEKTEDEDSNLPPALAQIVDRIEDHENKIDEMYAMMKEHTTLLRAIVRREGIDTESGGTLKKGIVGWFKRH</sequence>
<evidence type="ECO:0000313" key="17">
    <source>
        <dbReference type="RefSeq" id="XP_031575301.1"/>
    </source>
</evidence>
<evidence type="ECO:0000256" key="10">
    <source>
        <dbReference type="ARBA" id="ARBA00023180"/>
    </source>
</evidence>
<feature type="transmembrane region" description="Helical" evidence="14">
    <location>
        <begin position="523"/>
        <end position="549"/>
    </location>
</feature>
<feature type="transmembrane region" description="Helical" evidence="14">
    <location>
        <begin position="691"/>
        <end position="713"/>
    </location>
</feature>
<feature type="repeat" description="ANK" evidence="12">
    <location>
        <begin position="130"/>
        <end position="162"/>
    </location>
</feature>
<dbReference type="GeneID" id="116308920"/>
<evidence type="ECO:0000313" key="16">
    <source>
        <dbReference type="Proteomes" id="UP000515163"/>
    </source>
</evidence>
<keyword evidence="7 12" id="KW-0040">ANK repeat</keyword>
<evidence type="ECO:0000256" key="5">
    <source>
        <dbReference type="ARBA" id="ARBA00022737"/>
    </source>
</evidence>
<accession>A0A6P8J5B5</accession>
<keyword evidence="8" id="KW-0406">Ion transport</keyword>
<feature type="repeat" description="ANK" evidence="12">
    <location>
        <begin position="163"/>
        <end position="195"/>
    </location>
</feature>
<evidence type="ECO:0000256" key="9">
    <source>
        <dbReference type="ARBA" id="ARBA00023136"/>
    </source>
</evidence>
<feature type="transmembrane region" description="Helical" evidence="14">
    <location>
        <begin position="652"/>
        <end position="671"/>
    </location>
</feature>
<keyword evidence="4 14" id="KW-0812">Transmembrane</keyword>
<evidence type="ECO:0000256" key="3">
    <source>
        <dbReference type="ARBA" id="ARBA00022606"/>
    </source>
</evidence>
<evidence type="ECO:0000256" key="12">
    <source>
        <dbReference type="PROSITE-ProRule" id="PRU00023"/>
    </source>
</evidence>
<protein>
    <submittedName>
        <fullName evidence="17">Transient receptor potential cation channel subfamily A member 1-like</fullName>
    </submittedName>
</protein>
<name>A0A6P8J5B5_ACTTE</name>
<dbReference type="SMART" id="SM00248">
    <property type="entry name" value="ANK"/>
    <property type="match status" value="12"/>
</dbReference>
<dbReference type="Proteomes" id="UP000515163">
    <property type="component" value="Unplaced"/>
</dbReference>
<evidence type="ECO:0000256" key="13">
    <source>
        <dbReference type="SAM" id="Coils"/>
    </source>
</evidence>
<dbReference type="PROSITE" id="PS50088">
    <property type="entry name" value="ANK_REPEAT"/>
    <property type="match status" value="6"/>
</dbReference>
<dbReference type="Pfam" id="PF00023">
    <property type="entry name" value="Ank"/>
    <property type="match status" value="1"/>
</dbReference>
<evidence type="ECO:0000256" key="14">
    <source>
        <dbReference type="SAM" id="Phobius"/>
    </source>
</evidence>
<dbReference type="KEGG" id="aten:116308920"/>
<dbReference type="InParanoid" id="A0A6P8J5B5"/>
<dbReference type="PRINTS" id="PR01415">
    <property type="entry name" value="ANKYRIN"/>
</dbReference>
<dbReference type="SUPFAM" id="SSF48403">
    <property type="entry name" value="Ankyrin repeat"/>
    <property type="match status" value="2"/>
</dbReference>
<feature type="repeat" description="ANK" evidence="12">
    <location>
        <begin position="230"/>
        <end position="262"/>
    </location>
</feature>
<keyword evidence="10" id="KW-0325">Glycoprotein</keyword>
<dbReference type="OrthoDB" id="1661883at2759"/>
<dbReference type="InterPro" id="IPR002110">
    <property type="entry name" value="Ankyrin_rpt"/>
</dbReference>
<keyword evidence="6 14" id="KW-1133">Transmembrane helix</keyword>
<dbReference type="Gene3D" id="1.25.40.20">
    <property type="entry name" value="Ankyrin repeat-containing domain"/>
    <property type="match status" value="4"/>
</dbReference>
<comment type="subcellular location">
    <subcellularLocation>
        <location evidence="1">Membrane</location>
        <topology evidence="1">Multi-pass membrane protein</topology>
    </subcellularLocation>
</comment>
<feature type="coiled-coil region" evidence="13">
    <location>
        <begin position="859"/>
        <end position="886"/>
    </location>
</feature>
<dbReference type="Pfam" id="PF00520">
    <property type="entry name" value="Ion_trans"/>
    <property type="match status" value="1"/>
</dbReference>
<evidence type="ECO:0000256" key="2">
    <source>
        <dbReference type="ARBA" id="ARBA00022448"/>
    </source>
</evidence>
<feature type="transmembrane region" description="Helical" evidence="14">
    <location>
        <begin position="628"/>
        <end position="646"/>
    </location>
</feature>
<dbReference type="GO" id="GO:1902495">
    <property type="term" value="C:transmembrane transporter complex"/>
    <property type="evidence" value="ECO:0007669"/>
    <property type="project" value="TreeGrafter"/>
</dbReference>
<dbReference type="RefSeq" id="XP_031575301.1">
    <property type="nucleotide sequence ID" value="XM_031719441.1"/>
</dbReference>
<dbReference type="InterPro" id="IPR005821">
    <property type="entry name" value="Ion_trans_dom"/>
</dbReference>
<feature type="repeat" description="ANK" evidence="12">
    <location>
        <begin position="299"/>
        <end position="331"/>
    </location>
</feature>
<evidence type="ECO:0000259" key="15">
    <source>
        <dbReference type="Pfam" id="PF00520"/>
    </source>
</evidence>
<dbReference type="Pfam" id="PF12796">
    <property type="entry name" value="Ank_2"/>
    <property type="match status" value="2"/>
</dbReference>
<dbReference type="InterPro" id="IPR052076">
    <property type="entry name" value="TRP_cation_channel"/>
</dbReference>
<dbReference type="InterPro" id="IPR036770">
    <property type="entry name" value="Ankyrin_rpt-contain_sf"/>
</dbReference>
<keyword evidence="5" id="KW-0677">Repeat</keyword>
<dbReference type="PROSITE" id="PS50297">
    <property type="entry name" value="ANK_REP_REGION"/>
    <property type="match status" value="5"/>
</dbReference>
<evidence type="ECO:0000256" key="11">
    <source>
        <dbReference type="ARBA" id="ARBA00023303"/>
    </source>
</evidence>
<keyword evidence="13" id="KW-0175">Coiled coil</keyword>
<reference evidence="17" key="1">
    <citation type="submission" date="2025-08" db="UniProtKB">
        <authorList>
            <consortium name="RefSeq"/>
        </authorList>
    </citation>
    <scope>IDENTIFICATION</scope>
    <source>
        <tissue evidence="17">Tentacle</tissue>
    </source>
</reference>
<dbReference type="FunCoup" id="A0A6P8J5B5">
    <property type="interactions" value="618"/>
</dbReference>
<evidence type="ECO:0000256" key="1">
    <source>
        <dbReference type="ARBA" id="ARBA00004141"/>
    </source>
</evidence>